<proteinExistence type="predicted"/>
<protein>
    <recommendedName>
        <fullName evidence="1">Peptidase S74 domain-containing protein</fullName>
    </recommendedName>
</protein>
<sequence>MPMIVRDELRPQQIFYDWNDLRNSTGGGMIVDCTSVFKNQVVISGKGANGQYNQYAFVMAGRMFIQGEINVFSDSRVKQDILSMEDVKSYNTIKNCGAVTFKYKSDPAQTRLGLIAHEIMKEEYLKKLVSVYKNDAMERYVLNDAGVTTRFLTRDERASKIKRLKVMVNDWETFEQLLRANFDSDHFLFFGPNDTKGNKAIFDCLGKLGQRHVLLGIEVKRNGGMSYRQLDIVMD</sequence>
<evidence type="ECO:0000313" key="2">
    <source>
        <dbReference type="EMBL" id="KAJ3054897.1"/>
    </source>
</evidence>
<keyword evidence="3" id="KW-1185">Reference proteome</keyword>
<gene>
    <name evidence="2" type="ORF">HK097_000414</name>
</gene>
<evidence type="ECO:0000259" key="1">
    <source>
        <dbReference type="Pfam" id="PF13884"/>
    </source>
</evidence>
<evidence type="ECO:0000313" key="3">
    <source>
        <dbReference type="Proteomes" id="UP001212841"/>
    </source>
</evidence>
<comment type="caution">
    <text evidence="2">The sequence shown here is derived from an EMBL/GenBank/DDBJ whole genome shotgun (WGS) entry which is preliminary data.</text>
</comment>
<accession>A0AAD5X7M6</accession>
<feature type="domain" description="Peptidase S74" evidence="1">
    <location>
        <begin position="73"/>
        <end position="121"/>
    </location>
</feature>
<dbReference type="EMBL" id="JADGJD010000107">
    <property type="protein sequence ID" value="KAJ3054897.1"/>
    <property type="molecule type" value="Genomic_DNA"/>
</dbReference>
<organism evidence="2 3">
    <name type="scientific">Rhizophlyctis rosea</name>
    <dbReference type="NCBI Taxonomy" id="64517"/>
    <lineage>
        <taxon>Eukaryota</taxon>
        <taxon>Fungi</taxon>
        <taxon>Fungi incertae sedis</taxon>
        <taxon>Chytridiomycota</taxon>
        <taxon>Chytridiomycota incertae sedis</taxon>
        <taxon>Chytridiomycetes</taxon>
        <taxon>Rhizophlyctidales</taxon>
        <taxon>Rhizophlyctidaceae</taxon>
        <taxon>Rhizophlyctis</taxon>
    </lineage>
</organism>
<dbReference type="InterPro" id="IPR030392">
    <property type="entry name" value="S74_ICA"/>
</dbReference>
<dbReference type="Pfam" id="PF13884">
    <property type="entry name" value="Peptidase_S74"/>
    <property type="match status" value="1"/>
</dbReference>
<reference evidence="2" key="1">
    <citation type="submission" date="2020-05" db="EMBL/GenBank/DDBJ databases">
        <title>Phylogenomic resolution of chytrid fungi.</title>
        <authorList>
            <person name="Stajich J.E."/>
            <person name="Amses K."/>
            <person name="Simmons R."/>
            <person name="Seto K."/>
            <person name="Myers J."/>
            <person name="Bonds A."/>
            <person name="Quandt C.A."/>
            <person name="Barry K."/>
            <person name="Liu P."/>
            <person name="Grigoriev I."/>
            <person name="Longcore J.E."/>
            <person name="James T.Y."/>
        </authorList>
    </citation>
    <scope>NUCLEOTIDE SEQUENCE</scope>
    <source>
        <strain evidence="2">JEL0318</strain>
    </source>
</reference>
<dbReference type="AlphaFoldDB" id="A0AAD5X7M6"/>
<dbReference type="Proteomes" id="UP001212841">
    <property type="component" value="Unassembled WGS sequence"/>
</dbReference>
<name>A0AAD5X7M6_9FUNG</name>